<gene>
    <name evidence="2" type="ORF">GGR00_004977</name>
</gene>
<organism evidence="2 3">
    <name type="scientific">Aminobacter aganoensis</name>
    <dbReference type="NCBI Taxonomy" id="83264"/>
    <lineage>
        <taxon>Bacteria</taxon>
        <taxon>Pseudomonadati</taxon>
        <taxon>Pseudomonadota</taxon>
        <taxon>Alphaproteobacteria</taxon>
        <taxon>Hyphomicrobiales</taxon>
        <taxon>Phyllobacteriaceae</taxon>
        <taxon>Aminobacter</taxon>
    </lineage>
</organism>
<dbReference type="AlphaFoldDB" id="A0A7X0FCK7"/>
<evidence type="ECO:0000313" key="2">
    <source>
        <dbReference type="EMBL" id="MBB6357157.1"/>
    </source>
</evidence>
<sequence>MQILKTDITKRFETGSAYFYKVSFMGEGGQSIVVDYAADELIESDDLVEEQALRVMAETAGISLESAPLELGPEVAVGPSIDDDNPYQESDQALPEDIEERAISQSPTREGGRFHE</sequence>
<feature type="region of interest" description="Disordered" evidence="1">
    <location>
        <begin position="74"/>
        <end position="116"/>
    </location>
</feature>
<protein>
    <submittedName>
        <fullName evidence="2">Uncharacterized protein</fullName>
    </submittedName>
</protein>
<accession>A0A7X0FCK7</accession>
<evidence type="ECO:0000313" key="3">
    <source>
        <dbReference type="Proteomes" id="UP000536262"/>
    </source>
</evidence>
<proteinExistence type="predicted"/>
<dbReference type="Proteomes" id="UP000536262">
    <property type="component" value="Unassembled WGS sequence"/>
</dbReference>
<keyword evidence="3" id="KW-1185">Reference proteome</keyword>
<reference evidence="2 3" key="1">
    <citation type="submission" date="2020-08" db="EMBL/GenBank/DDBJ databases">
        <title>Genomic Encyclopedia of Type Strains, Phase IV (KMG-IV): sequencing the most valuable type-strain genomes for metagenomic binning, comparative biology and taxonomic classification.</title>
        <authorList>
            <person name="Goeker M."/>
        </authorList>
    </citation>
    <scope>NUCLEOTIDE SEQUENCE [LARGE SCALE GENOMIC DNA]</scope>
    <source>
        <strain evidence="2 3">DSM 7051</strain>
    </source>
</reference>
<name>A0A7X0FCK7_9HYPH</name>
<comment type="caution">
    <text evidence="2">The sequence shown here is derived from an EMBL/GenBank/DDBJ whole genome shotgun (WGS) entry which is preliminary data.</text>
</comment>
<evidence type="ECO:0000256" key="1">
    <source>
        <dbReference type="SAM" id="MobiDB-lite"/>
    </source>
</evidence>
<dbReference type="RefSeq" id="WP_184701783.1">
    <property type="nucleotide sequence ID" value="NZ_BAABEG010000004.1"/>
</dbReference>
<dbReference type="EMBL" id="JACHOU010000020">
    <property type="protein sequence ID" value="MBB6357157.1"/>
    <property type="molecule type" value="Genomic_DNA"/>
</dbReference>